<protein>
    <recommendedName>
        <fullName evidence="4">DUF3558 domain-containing protein</fullName>
    </recommendedName>
</protein>
<dbReference type="Proteomes" id="UP001165283">
    <property type="component" value="Unassembled WGS sequence"/>
</dbReference>
<feature type="signal peptide" evidence="1">
    <location>
        <begin position="1"/>
        <end position="18"/>
    </location>
</feature>
<evidence type="ECO:0008006" key="4">
    <source>
        <dbReference type="Google" id="ProtNLM"/>
    </source>
</evidence>
<proteinExistence type="predicted"/>
<reference evidence="2" key="1">
    <citation type="submission" date="2021-04" db="EMBL/GenBank/DDBJ databases">
        <title>Pseudonocardia sp. nov., isolated from sandy soil of mangrove forest.</title>
        <authorList>
            <person name="Zan Z."/>
            <person name="Huang R."/>
            <person name="Liu W."/>
        </authorList>
    </citation>
    <scope>NUCLEOTIDE SEQUENCE</scope>
    <source>
        <strain evidence="2">S2-4</strain>
    </source>
</reference>
<comment type="caution">
    <text evidence="2">The sequence shown here is derived from an EMBL/GenBank/DDBJ whole genome shotgun (WGS) entry which is preliminary data.</text>
</comment>
<gene>
    <name evidence="2" type="ORF">KDL28_29715</name>
</gene>
<feature type="chain" id="PRO_5045051983" description="DUF3558 domain-containing protein" evidence="1">
    <location>
        <begin position="19"/>
        <end position="164"/>
    </location>
</feature>
<dbReference type="RefSeq" id="WP_252444013.1">
    <property type="nucleotide sequence ID" value="NZ_JAGSOV010000063.1"/>
</dbReference>
<evidence type="ECO:0000256" key="1">
    <source>
        <dbReference type="SAM" id="SignalP"/>
    </source>
</evidence>
<dbReference type="EMBL" id="JAGSOV010000063">
    <property type="protein sequence ID" value="MCO1659257.1"/>
    <property type="molecule type" value="Genomic_DNA"/>
</dbReference>
<sequence length="164" mass="16955">MGRRIAISLVVAATAVLAGCGSPSIPGAAALQVPPGCERYLTVADVEEAMGRPVRAVLSENGEDCRFQLGEPAAEESVAIIVDIAPGSPDLPGLRAVDLDNLPPHGPRISPYYEVLDGRETLLALSGVSFYKLVATSRSTTAGTAATGLRPSMVAMAKKVATRL</sequence>
<keyword evidence="1" id="KW-0732">Signal</keyword>
<name>A0ABT1A8B8_9PSEU</name>
<evidence type="ECO:0000313" key="3">
    <source>
        <dbReference type="Proteomes" id="UP001165283"/>
    </source>
</evidence>
<evidence type="ECO:0000313" key="2">
    <source>
        <dbReference type="EMBL" id="MCO1659257.1"/>
    </source>
</evidence>
<organism evidence="2 3">
    <name type="scientific">Pseudonocardia humida</name>
    <dbReference type="NCBI Taxonomy" id="2800819"/>
    <lineage>
        <taxon>Bacteria</taxon>
        <taxon>Bacillati</taxon>
        <taxon>Actinomycetota</taxon>
        <taxon>Actinomycetes</taxon>
        <taxon>Pseudonocardiales</taxon>
        <taxon>Pseudonocardiaceae</taxon>
        <taxon>Pseudonocardia</taxon>
    </lineage>
</organism>
<keyword evidence="3" id="KW-1185">Reference proteome</keyword>
<accession>A0ABT1A8B8</accession>
<dbReference type="PROSITE" id="PS51257">
    <property type="entry name" value="PROKAR_LIPOPROTEIN"/>
    <property type="match status" value="1"/>
</dbReference>